<evidence type="ECO:0000313" key="2">
    <source>
        <dbReference type="Proteomes" id="UP000054092"/>
    </source>
</evidence>
<dbReference type="AlphaFoldDB" id="A0A101HNV6"/>
<gene>
    <name evidence="1" type="ORF">XD94_1064</name>
</gene>
<evidence type="ECO:0000313" key="1">
    <source>
        <dbReference type="EMBL" id="KUK80285.1"/>
    </source>
</evidence>
<comment type="caution">
    <text evidence="1">The sequence shown here is derived from an EMBL/GenBank/DDBJ whole genome shotgun (WGS) entry which is preliminary data.</text>
</comment>
<reference evidence="2" key="1">
    <citation type="journal article" date="2015" name="MBio">
        <title>Genome-Resolved Metagenomic Analysis Reveals Roles for Candidate Phyla and Other Microbial Community Members in Biogeochemical Transformations in Oil Reservoirs.</title>
        <authorList>
            <person name="Hu P."/>
            <person name="Tom L."/>
            <person name="Singh A."/>
            <person name="Thomas B.C."/>
            <person name="Baker B.J."/>
            <person name="Piceno Y.M."/>
            <person name="Andersen G.L."/>
            <person name="Banfield J.F."/>
        </authorList>
    </citation>
    <scope>NUCLEOTIDE SEQUENCE [LARGE SCALE GENOMIC DNA]</scope>
</reference>
<feature type="non-terminal residue" evidence="1">
    <location>
        <position position="416"/>
    </location>
</feature>
<organism evidence="1 2">
    <name type="scientific">Mesotoga prima</name>
    <dbReference type="NCBI Taxonomy" id="1184387"/>
    <lineage>
        <taxon>Bacteria</taxon>
        <taxon>Thermotogati</taxon>
        <taxon>Thermotogota</taxon>
        <taxon>Thermotogae</taxon>
        <taxon>Kosmotogales</taxon>
        <taxon>Kosmotogaceae</taxon>
        <taxon>Mesotoga</taxon>
    </lineage>
</organism>
<sequence>MGTEYSGPDFDREKLLYEASSDTFEELAKLLCEVFNLEYETVIESELFLLYYWSVFVWDESIPFETRFAAAKEIVKIGDKLRRENLNSASNRNSAGSDGEESVYEAMGVNEFRGPEMARWYYLAGLSVLSYFLHHTGKIDSEIEDAEQKELEYEAVRLAKYCPRFYLQYVNPYSDVVFGLIEPVMAHYALGLNKDVEVPLLQYIFEDTPAGSMAGYGASALALVCLLANEDQQIRRNTAAVAENLLEWSEDQISPLYIIAKNSIVDDSLTMIIGEIVRNTDFSHSGRPILNFLRMLLGSKEKKEVTDIVCGLCSVLLESELLPKSKPLEDLITFVTELKTDSNTKLAVALVAQKAGYSSRATALQEMLSKSDRKRYDRFLSDSKAPPVLPIDLSLSMKIAPLLEKAYHSTKYLHKI</sequence>
<protein>
    <submittedName>
        <fullName evidence="1">Uncharacterized protein</fullName>
    </submittedName>
</protein>
<proteinExistence type="predicted"/>
<dbReference type="Proteomes" id="UP000054092">
    <property type="component" value="Unassembled WGS sequence"/>
</dbReference>
<name>A0A101HNV6_9BACT</name>
<accession>A0A101HNV6</accession>
<dbReference type="EMBL" id="LGGP01000178">
    <property type="protein sequence ID" value="KUK80285.1"/>
    <property type="molecule type" value="Genomic_DNA"/>
</dbReference>